<dbReference type="AlphaFoldDB" id="A0A927W6A6"/>
<reference evidence="4" key="1">
    <citation type="submission" date="2019-04" db="EMBL/GenBank/DDBJ databases">
        <title>Evolution of Biomass-Degrading Anaerobic Consortia Revealed by Metagenomics.</title>
        <authorList>
            <person name="Peng X."/>
        </authorList>
    </citation>
    <scope>NUCLEOTIDE SEQUENCE</scope>
    <source>
        <strain evidence="4">SIG254</strain>
    </source>
</reference>
<evidence type="ECO:0000256" key="2">
    <source>
        <dbReference type="ARBA" id="ARBA00022801"/>
    </source>
</evidence>
<comment type="caution">
    <text evidence="4">The sequence shown here is derived from an EMBL/GenBank/DDBJ whole genome shotgun (WGS) entry which is preliminary data.</text>
</comment>
<evidence type="ECO:0000256" key="1">
    <source>
        <dbReference type="ARBA" id="ARBA00022723"/>
    </source>
</evidence>
<dbReference type="InterPro" id="IPR014905">
    <property type="entry name" value="HIRAN"/>
</dbReference>
<evidence type="ECO:0000313" key="5">
    <source>
        <dbReference type="Proteomes" id="UP000768462"/>
    </source>
</evidence>
<keyword evidence="4" id="KW-0540">Nuclease</keyword>
<dbReference type="Gene3D" id="3.30.70.2330">
    <property type="match status" value="1"/>
</dbReference>
<evidence type="ECO:0000259" key="3">
    <source>
        <dbReference type="SMART" id="SM00910"/>
    </source>
</evidence>
<dbReference type="GO" id="GO:0016818">
    <property type="term" value="F:hydrolase activity, acting on acid anhydrides, in phosphorus-containing anhydrides"/>
    <property type="evidence" value="ECO:0007669"/>
    <property type="project" value="InterPro"/>
</dbReference>
<dbReference type="EMBL" id="SVCM01000046">
    <property type="protein sequence ID" value="MBE6059345.1"/>
    <property type="molecule type" value="Genomic_DNA"/>
</dbReference>
<name>A0A927W6A6_9CLOT</name>
<gene>
    <name evidence="4" type="ORF">E7215_04115</name>
</gene>
<evidence type="ECO:0000313" key="4">
    <source>
        <dbReference type="EMBL" id="MBE6059345.1"/>
    </source>
</evidence>
<dbReference type="GO" id="GO:0008270">
    <property type="term" value="F:zinc ion binding"/>
    <property type="evidence" value="ECO:0007669"/>
    <property type="project" value="InterPro"/>
</dbReference>
<keyword evidence="2" id="KW-0378">Hydrolase</keyword>
<dbReference type="GO" id="GO:0003676">
    <property type="term" value="F:nucleic acid binding"/>
    <property type="evidence" value="ECO:0007669"/>
    <property type="project" value="InterPro"/>
</dbReference>
<dbReference type="Proteomes" id="UP000768462">
    <property type="component" value="Unassembled WGS sequence"/>
</dbReference>
<keyword evidence="4" id="KW-0255">Endonuclease</keyword>
<dbReference type="GO" id="GO:0004519">
    <property type="term" value="F:endonuclease activity"/>
    <property type="evidence" value="ECO:0007669"/>
    <property type="project" value="UniProtKB-KW"/>
</dbReference>
<keyword evidence="1" id="KW-0479">Metal-binding</keyword>
<accession>A0A927W6A6</accession>
<dbReference type="SMART" id="SM00910">
    <property type="entry name" value="HIRAN"/>
    <property type="match status" value="1"/>
</dbReference>
<protein>
    <submittedName>
        <fullName evidence="4">Restriction endonuclease</fullName>
    </submittedName>
</protein>
<proteinExistence type="predicted"/>
<sequence>MDKSITTYSGGGKLANIIETGGLALPFENTIYLQSIRVAGMKYYVKDGFILLEGDKVKLKREPDNVYDKYAIELFTVKGEKIGYIPAKTNKIFARLMDGGKMLTAEVRTVDYYFEKLQEVWIRIFLNDL</sequence>
<dbReference type="Pfam" id="PF08797">
    <property type="entry name" value="HIRAN"/>
    <property type="match status" value="1"/>
</dbReference>
<feature type="domain" description="HIRAN" evidence="3">
    <location>
        <begin position="31"/>
        <end position="128"/>
    </location>
</feature>
<organism evidence="4 5">
    <name type="scientific">Clostridium sulfidigenes</name>
    <dbReference type="NCBI Taxonomy" id="318464"/>
    <lineage>
        <taxon>Bacteria</taxon>
        <taxon>Bacillati</taxon>
        <taxon>Bacillota</taxon>
        <taxon>Clostridia</taxon>
        <taxon>Eubacteriales</taxon>
        <taxon>Clostridiaceae</taxon>
        <taxon>Clostridium</taxon>
    </lineage>
</organism>